<keyword evidence="1" id="KW-1133">Transmembrane helix</keyword>
<dbReference type="EMBL" id="JBELPZ010000003">
    <property type="protein sequence ID" value="MFL9843709.1"/>
    <property type="molecule type" value="Genomic_DNA"/>
</dbReference>
<comment type="caution">
    <text evidence="2">The sequence shown here is derived from an EMBL/GenBank/DDBJ whole genome shotgun (WGS) entry which is preliminary data.</text>
</comment>
<name>A0ABW8YUF6_9FLAO</name>
<protein>
    <submittedName>
        <fullName evidence="2">Uncharacterized protein</fullName>
    </submittedName>
</protein>
<proteinExistence type="predicted"/>
<keyword evidence="1" id="KW-0472">Membrane</keyword>
<accession>A0ABW8YUF6</accession>
<keyword evidence="3" id="KW-1185">Reference proteome</keyword>
<feature type="transmembrane region" description="Helical" evidence="1">
    <location>
        <begin position="7"/>
        <end position="26"/>
    </location>
</feature>
<sequence>MKKWMRSGLVWGGILYIFAMVIFPVIDHERFDLEKLILGIPLWIAFGLTVGYLFERKPKRKKLLKSRSA</sequence>
<dbReference type="Proteomes" id="UP001629156">
    <property type="component" value="Unassembled WGS sequence"/>
</dbReference>
<reference evidence="2 3" key="1">
    <citation type="submission" date="2024-06" db="EMBL/GenBank/DDBJ databases">
        <authorList>
            <person name="Kaempfer P."/>
            <person name="Viver T."/>
        </authorList>
    </citation>
    <scope>NUCLEOTIDE SEQUENCE [LARGE SCALE GENOMIC DNA]</scope>
    <source>
        <strain evidence="2 3">ST-119</strain>
    </source>
</reference>
<evidence type="ECO:0000313" key="2">
    <source>
        <dbReference type="EMBL" id="MFL9843709.1"/>
    </source>
</evidence>
<feature type="transmembrane region" description="Helical" evidence="1">
    <location>
        <begin position="38"/>
        <end position="55"/>
    </location>
</feature>
<keyword evidence="1" id="KW-0812">Transmembrane</keyword>
<evidence type="ECO:0000256" key="1">
    <source>
        <dbReference type="SAM" id="Phobius"/>
    </source>
</evidence>
<gene>
    <name evidence="2" type="ORF">ABS766_04680</name>
</gene>
<dbReference type="RefSeq" id="WP_408083962.1">
    <property type="nucleotide sequence ID" value="NZ_JBELPZ010000003.1"/>
</dbReference>
<evidence type="ECO:0000313" key="3">
    <source>
        <dbReference type="Proteomes" id="UP001629156"/>
    </source>
</evidence>
<organism evidence="2 3">
    <name type="scientific">Flavobacterium rhizosphaerae</name>
    <dbReference type="NCBI Taxonomy" id="3163298"/>
    <lineage>
        <taxon>Bacteria</taxon>
        <taxon>Pseudomonadati</taxon>
        <taxon>Bacteroidota</taxon>
        <taxon>Flavobacteriia</taxon>
        <taxon>Flavobacteriales</taxon>
        <taxon>Flavobacteriaceae</taxon>
        <taxon>Flavobacterium</taxon>
    </lineage>
</organism>